<evidence type="ECO:0000256" key="3">
    <source>
        <dbReference type="ARBA" id="ARBA00023163"/>
    </source>
</evidence>
<keyword evidence="7" id="KW-1185">Reference proteome</keyword>
<evidence type="ECO:0000259" key="5">
    <source>
        <dbReference type="PROSITE" id="PS50043"/>
    </source>
</evidence>
<name>A0A6F8YF21_9ACTN</name>
<evidence type="ECO:0000313" key="7">
    <source>
        <dbReference type="Proteomes" id="UP000503011"/>
    </source>
</evidence>
<dbReference type="PANTHER" id="PTHR44688">
    <property type="entry name" value="DNA-BINDING TRANSCRIPTIONAL ACTIVATOR DEVR_DOSR"/>
    <property type="match status" value="1"/>
</dbReference>
<proteinExistence type="predicted"/>
<dbReference type="Gene3D" id="1.10.10.10">
    <property type="entry name" value="Winged helix-like DNA-binding domain superfamily/Winged helix DNA-binding domain"/>
    <property type="match status" value="1"/>
</dbReference>
<dbReference type="InterPro" id="IPR036388">
    <property type="entry name" value="WH-like_DNA-bd_sf"/>
</dbReference>
<dbReference type="SUPFAM" id="SSF46894">
    <property type="entry name" value="C-terminal effector domain of the bipartite response regulators"/>
    <property type="match status" value="1"/>
</dbReference>
<dbReference type="EMBL" id="AP022871">
    <property type="protein sequence ID" value="BCB84734.1"/>
    <property type="molecule type" value="Genomic_DNA"/>
</dbReference>
<feature type="region of interest" description="Disordered" evidence="4">
    <location>
        <begin position="1"/>
        <end position="21"/>
    </location>
</feature>
<dbReference type="PRINTS" id="PR00038">
    <property type="entry name" value="HTHLUXR"/>
</dbReference>
<reference evidence="6 7" key="2">
    <citation type="submission" date="2020-03" db="EMBL/GenBank/DDBJ databases">
        <authorList>
            <person name="Ichikawa N."/>
            <person name="Kimura A."/>
            <person name="Kitahashi Y."/>
            <person name="Uohara A."/>
        </authorList>
    </citation>
    <scope>NUCLEOTIDE SEQUENCE [LARGE SCALE GENOMIC DNA]</scope>
    <source>
        <strain evidence="6 7">NBRC 105367</strain>
    </source>
</reference>
<organism evidence="6 7">
    <name type="scientific">Phytohabitans suffuscus</name>
    <dbReference type="NCBI Taxonomy" id="624315"/>
    <lineage>
        <taxon>Bacteria</taxon>
        <taxon>Bacillati</taxon>
        <taxon>Actinomycetota</taxon>
        <taxon>Actinomycetes</taxon>
        <taxon>Micromonosporales</taxon>
        <taxon>Micromonosporaceae</taxon>
    </lineage>
</organism>
<gene>
    <name evidence="6" type="ORF">Psuf_020470</name>
</gene>
<dbReference type="CDD" id="cd06170">
    <property type="entry name" value="LuxR_C_like"/>
    <property type="match status" value="1"/>
</dbReference>
<evidence type="ECO:0000256" key="2">
    <source>
        <dbReference type="ARBA" id="ARBA00023125"/>
    </source>
</evidence>
<feature type="region of interest" description="Disordered" evidence="4">
    <location>
        <begin position="82"/>
        <end position="108"/>
    </location>
</feature>
<dbReference type="KEGG" id="psuu:Psuf_020470"/>
<evidence type="ECO:0000256" key="1">
    <source>
        <dbReference type="ARBA" id="ARBA00023015"/>
    </source>
</evidence>
<dbReference type="InterPro" id="IPR000792">
    <property type="entry name" value="Tscrpt_reg_LuxR_C"/>
</dbReference>
<dbReference type="SMART" id="SM00421">
    <property type="entry name" value="HTH_LUXR"/>
    <property type="match status" value="1"/>
</dbReference>
<dbReference type="Proteomes" id="UP000503011">
    <property type="component" value="Chromosome"/>
</dbReference>
<protein>
    <recommendedName>
        <fullName evidence="5">HTH luxR-type domain-containing protein</fullName>
    </recommendedName>
</protein>
<accession>A0A6F8YF21</accession>
<keyword evidence="3" id="KW-0804">Transcription</keyword>
<dbReference type="InterPro" id="IPR016032">
    <property type="entry name" value="Sig_transdc_resp-reg_C-effctor"/>
</dbReference>
<sequence>MHRPVGLSAAKERPPADGGWASLTERERAVALLAGHALTNQQIAHRLKISPHTVNFHLRQIFRKLSIDSRVSLARIVQARPSVVDSTNRRRHAAEAGDPEAGDGGVSR</sequence>
<dbReference type="Pfam" id="PF00196">
    <property type="entry name" value="GerE"/>
    <property type="match status" value="1"/>
</dbReference>
<dbReference type="AlphaFoldDB" id="A0A6F8YF21"/>
<dbReference type="PROSITE" id="PS50043">
    <property type="entry name" value="HTH_LUXR_2"/>
    <property type="match status" value="1"/>
</dbReference>
<dbReference type="GO" id="GO:0003677">
    <property type="term" value="F:DNA binding"/>
    <property type="evidence" value="ECO:0007669"/>
    <property type="project" value="UniProtKB-KW"/>
</dbReference>
<evidence type="ECO:0000313" key="6">
    <source>
        <dbReference type="EMBL" id="BCB84734.1"/>
    </source>
</evidence>
<dbReference type="PANTHER" id="PTHR44688:SF16">
    <property type="entry name" value="DNA-BINDING TRANSCRIPTIONAL ACTIVATOR DEVR_DOSR"/>
    <property type="match status" value="1"/>
</dbReference>
<reference evidence="6 7" key="1">
    <citation type="submission" date="2020-03" db="EMBL/GenBank/DDBJ databases">
        <title>Whole genome shotgun sequence of Phytohabitans suffuscus NBRC 105367.</title>
        <authorList>
            <person name="Komaki H."/>
            <person name="Tamura T."/>
        </authorList>
    </citation>
    <scope>NUCLEOTIDE SEQUENCE [LARGE SCALE GENOMIC DNA]</scope>
    <source>
        <strain evidence="6 7">NBRC 105367</strain>
    </source>
</reference>
<feature type="domain" description="HTH luxR-type" evidence="5">
    <location>
        <begin position="16"/>
        <end position="81"/>
    </location>
</feature>
<keyword evidence="2" id="KW-0238">DNA-binding</keyword>
<dbReference type="GO" id="GO:0006355">
    <property type="term" value="P:regulation of DNA-templated transcription"/>
    <property type="evidence" value="ECO:0007669"/>
    <property type="project" value="InterPro"/>
</dbReference>
<dbReference type="RefSeq" id="WP_173156052.1">
    <property type="nucleotide sequence ID" value="NZ_AP022871.1"/>
</dbReference>
<keyword evidence="1" id="KW-0805">Transcription regulation</keyword>
<evidence type="ECO:0000256" key="4">
    <source>
        <dbReference type="SAM" id="MobiDB-lite"/>
    </source>
</evidence>